<keyword evidence="2" id="KW-1185">Reference proteome</keyword>
<proteinExistence type="predicted"/>
<organism evidence="1 2">
    <name type="scientific">Penicillium oxalicum (strain 114-2 / CGMCC 5302)</name>
    <name type="common">Penicillium decumbens</name>
    <dbReference type="NCBI Taxonomy" id="933388"/>
    <lineage>
        <taxon>Eukaryota</taxon>
        <taxon>Fungi</taxon>
        <taxon>Dikarya</taxon>
        <taxon>Ascomycota</taxon>
        <taxon>Pezizomycotina</taxon>
        <taxon>Eurotiomycetes</taxon>
        <taxon>Eurotiomycetidae</taxon>
        <taxon>Eurotiales</taxon>
        <taxon>Aspergillaceae</taxon>
        <taxon>Penicillium</taxon>
    </lineage>
</organism>
<gene>
    <name evidence="1" type="ORF">PDE_03342</name>
</gene>
<dbReference type="EMBL" id="KB644411">
    <property type="protein sequence ID" value="EPS28396.1"/>
    <property type="molecule type" value="Genomic_DNA"/>
</dbReference>
<evidence type="ECO:0000313" key="1">
    <source>
        <dbReference type="EMBL" id="EPS28396.1"/>
    </source>
</evidence>
<dbReference type="AlphaFoldDB" id="S7ZI87"/>
<evidence type="ECO:0000313" key="2">
    <source>
        <dbReference type="Proteomes" id="UP000019376"/>
    </source>
</evidence>
<name>S7ZI87_PENO1</name>
<sequence>MAIKEGGDGEDGKEVVEDRVDIMKNGEAAEEKASGSY</sequence>
<reference evidence="1 2" key="1">
    <citation type="journal article" date="2013" name="PLoS ONE">
        <title>Genomic and secretomic analyses reveal unique features of the lignocellulolytic enzyme system of Penicillium decumbens.</title>
        <authorList>
            <person name="Liu G."/>
            <person name="Zhang L."/>
            <person name="Wei X."/>
            <person name="Zou G."/>
            <person name="Qin Y."/>
            <person name="Ma L."/>
            <person name="Li J."/>
            <person name="Zheng H."/>
            <person name="Wang S."/>
            <person name="Wang C."/>
            <person name="Xun L."/>
            <person name="Zhao G.-P."/>
            <person name="Zhou Z."/>
            <person name="Qu Y."/>
        </authorList>
    </citation>
    <scope>NUCLEOTIDE SEQUENCE [LARGE SCALE GENOMIC DNA]</scope>
    <source>
        <strain evidence="2">114-2 / CGMCC 5302</strain>
    </source>
</reference>
<dbReference type="Proteomes" id="UP000019376">
    <property type="component" value="Unassembled WGS sequence"/>
</dbReference>
<dbReference type="HOGENOM" id="CLU_3351294_0_0_1"/>
<protein>
    <submittedName>
        <fullName evidence="1">Uncharacterized protein</fullName>
    </submittedName>
</protein>
<accession>S7ZI87</accession>